<feature type="region of interest" description="Disordered" evidence="1">
    <location>
        <begin position="1"/>
        <end position="36"/>
    </location>
</feature>
<keyword evidence="3" id="KW-1185">Reference proteome</keyword>
<evidence type="ECO:0000313" key="3">
    <source>
        <dbReference type="Proteomes" id="UP000184485"/>
    </source>
</evidence>
<organism evidence="2 3">
    <name type="scientific">Kaistia soli DSM 19436</name>
    <dbReference type="NCBI Taxonomy" id="1122133"/>
    <lineage>
        <taxon>Bacteria</taxon>
        <taxon>Pseudomonadati</taxon>
        <taxon>Pseudomonadota</taxon>
        <taxon>Alphaproteobacteria</taxon>
        <taxon>Hyphomicrobiales</taxon>
        <taxon>Kaistiaceae</taxon>
        <taxon>Kaistia</taxon>
    </lineage>
</organism>
<dbReference type="AlphaFoldDB" id="A0A1M5A8Q1"/>
<gene>
    <name evidence="2" type="ORF">SAMN02745157_2049</name>
</gene>
<reference evidence="2 3" key="1">
    <citation type="submission" date="2016-11" db="EMBL/GenBank/DDBJ databases">
        <authorList>
            <person name="Jaros S."/>
            <person name="Januszkiewicz K."/>
            <person name="Wedrychowicz H."/>
        </authorList>
    </citation>
    <scope>NUCLEOTIDE SEQUENCE [LARGE SCALE GENOMIC DNA]</scope>
    <source>
        <strain evidence="2 3">DSM 19436</strain>
    </source>
</reference>
<feature type="compositionally biased region" description="Low complexity" evidence="1">
    <location>
        <begin position="13"/>
        <end position="23"/>
    </location>
</feature>
<evidence type="ECO:0000313" key="2">
    <source>
        <dbReference type="EMBL" id="SHF26554.1"/>
    </source>
</evidence>
<name>A0A1M5A8Q1_9HYPH</name>
<feature type="compositionally biased region" description="Basic and acidic residues" evidence="1">
    <location>
        <begin position="1"/>
        <end position="12"/>
    </location>
</feature>
<evidence type="ECO:0000256" key="1">
    <source>
        <dbReference type="SAM" id="MobiDB-lite"/>
    </source>
</evidence>
<sequence>MRRGFVKDDERLMAAQATTTTAPPKKDAPMPTHALHPHSADTAVISTREAAIAVCSGIETTMESLLQLIEAESVLLRAGKTVAAAALDARKNDFAAAYLADLAMLRQVGPELEAYAPDAVDRLRRLHDEFISVLQIDMATLAAARAASEPLPTRLPNGRGPIADGRPLPRLDRIGRHIPQRLAASSRR</sequence>
<proteinExistence type="predicted"/>
<dbReference type="EMBL" id="FQUP01000001">
    <property type="protein sequence ID" value="SHF26554.1"/>
    <property type="molecule type" value="Genomic_DNA"/>
</dbReference>
<protein>
    <submittedName>
        <fullName evidence="2">Uncharacterized protein</fullName>
    </submittedName>
</protein>
<accession>A0A1M5A8Q1</accession>
<dbReference type="Proteomes" id="UP000184485">
    <property type="component" value="Unassembled WGS sequence"/>
</dbReference>